<feature type="transmembrane region" description="Helical" evidence="1">
    <location>
        <begin position="104"/>
        <end position="123"/>
    </location>
</feature>
<proteinExistence type="predicted"/>
<keyword evidence="3" id="KW-1185">Reference proteome</keyword>
<keyword evidence="1" id="KW-0812">Transmembrane</keyword>
<name>A0A238K256_9RHOB</name>
<dbReference type="PANTHER" id="PTHR23534:SF1">
    <property type="entry name" value="MAJOR FACILITATOR SUPERFAMILY PROTEIN"/>
    <property type="match status" value="1"/>
</dbReference>
<dbReference type="InterPro" id="IPR036259">
    <property type="entry name" value="MFS_trans_sf"/>
</dbReference>
<evidence type="ECO:0000256" key="1">
    <source>
        <dbReference type="SAM" id="Phobius"/>
    </source>
</evidence>
<dbReference type="SUPFAM" id="SSF103473">
    <property type="entry name" value="MFS general substrate transporter"/>
    <property type="match status" value="1"/>
</dbReference>
<accession>A0A238K256</accession>
<evidence type="ECO:0008006" key="4">
    <source>
        <dbReference type="Google" id="ProtNLM"/>
    </source>
</evidence>
<keyword evidence="1" id="KW-0472">Membrane</keyword>
<dbReference type="Gene3D" id="1.20.1250.20">
    <property type="entry name" value="MFS general substrate transporter like domains"/>
    <property type="match status" value="1"/>
</dbReference>
<gene>
    <name evidence="2" type="ORF">OCA8868_01204</name>
</gene>
<protein>
    <recommendedName>
        <fullName evidence="4">Major Facilitator Superfamily protein</fullName>
    </recommendedName>
</protein>
<organism evidence="2 3">
    <name type="scientific">Octadecabacter ascidiaceicola</name>
    <dbReference type="NCBI Taxonomy" id="1655543"/>
    <lineage>
        <taxon>Bacteria</taxon>
        <taxon>Pseudomonadati</taxon>
        <taxon>Pseudomonadota</taxon>
        <taxon>Alphaproteobacteria</taxon>
        <taxon>Rhodobacterales</taxon>
        <taxon>Roseobacteraceae</taxon>
        <taxon>Octadecabacter</taxon>
    </lineage>
</organism>
<dbReference type="Proteomes" id="UP000203464">
    <property type="component" value="Unassembled WGS sequence"/>
</dbReference>
<evidence type="ECO:0000313" key="3">
    <source>
        <dbReference type="Proteomes" id="UP000203464"/>
    </source>
</evidence>
<dbReference type="AlphaFoldDB" id="A0A238K256"/>
<feature type="transmembrane region" description="Helical" evidence="1">
    <location>
        <begin position="20"/>
        <end position="38"/>
    </location>
</feature>
<reference evidence="3" key="1">
    <citation type="submission" date="2017-05" db="EMBL/GenBank/DDBJ databases">
        <authorList>
            <person name="Rodrigo-Torres L."/>
            <person name="Arahal R. D."/>
            <person name="Lucena T."/>
        </authorList>
    </citation>
    <scope>NUCLEOTIDE SEQUENCE [LARGE SCALE GENOMIC DNA]</scope>
    <source>
        <strain evidence="3">CECT 8868</strain>
    </source>
</reference>
<keyword evidence="1" id="KW-1133">Transmembrane helix</keyword>
<feature type="transmembrane region" description="Helical" evidence="1">
    <location>
        <begin position="135"/>
        <end position="157"/>
    </location>
</feature>
<feature type="transmembrane region" description="Helical" evidence="1">
    <location>
        <begin position="69"/>
        <end position="92"/>
    </location>
</feature>
<dbReference type="EMBL" id="FXYD01000002">
    <property type="protein sequence ID" value="SMX36980.1"/>
    <property type="molecule type" value="Genomic_DNA"/>
</dbReference>
<evidence type="ECO:0000313" key="2">
    <source>
        <dbReference type="EMBL" id="SMX36980.1"/>
    </source>
</evidence>
<dbReference type="PANTHER" id="PTHR23534">
    <property type="entry name" value="MFS PERMEASE"/>
    <property type="match status" value="1"/>
</dbReference>
<sequence>MVAASALAASLPSYRLRGGGYGAIAVLSLVGAIPLLFLRIPIPAQRPALETTSRFASLAVLRQIPVLKAVLIGAISQGVMIFMMVPTTLAMIGCGFSEAVAGDVIRWHFIAMFAPSFITGFLIKRFGTRPIVSIGLFFLALAAITGTSGLAVGQFYASLILLGLGLQNDPATTERKHTRWTCGEVDSQVAKLRSVDPRDR</sequence>